<dbReference type="EMBL" id="OX465086">
    <property type="protein sequence ID" value="CAI9259414.1"/>
    <property type="molecule type" value="Genomic_DNA"/>
</dbReference>
<name>A0AA35ULJ4_LACSI</name>
<accession>A0AA35ULJ4</accession>
<dbReference type="AlphaFoldDB" id="A0AA35ULJ4"/>
<evidence type="ECO:0000313" key="2">
    <source>
        <dbReference type="EMBL" id="CAI9259414.1"/>
    </source>
</evidence>
<feature type="compositionally biased region" description="Acidic residues" evidence="1">
    <location>
        <begin position="48"/>
        <end position="67"/>
    </location>
</feature>
<keyword evidence="3" id="KW-1185">Reference proteome</keyword>
<evidence type="ECO:0000313" key="3">
    <source>
        <dbReference type="Proteomes" id="UP001177003"/>
    </source>
</evidence>
<organism evidence="2 3">
    <name type="scientific">Lactuca saligna</name>
    <name type="common">Willowleaf lettuce</name>
    <dbReference type="NCBI Taxonomy" id="75948"/>
    <lineage>
        <taxon>Eukaryota</taxon>
        <taxon>Viridiplantae</taxon>
        <taxon>Streptophyta</taxon>
        <taxon>Embryophyta</taxon>
        <taxon>Tracheophyta</taxon>
        <taxon>Spermatophyta</taxon>
        <taxon>Magnoliopsida</taxon>
        <taxon>eudicotyledons</taxon>
        <taxon>Gunneridae</taxon>
        <taxon>Pentapetalae</taxon>
        <taxon>asterids</taxon>
        <taxon>campanulids</taxon>
        <taxon>Asterales</taxon>
        <taxon>Asteraceae</taxon>
        <taxon>Cichorioideae</taxon>
        <taxon>Cichorieae</taxon>
        <taxon>Lactucinae</taxon>
        <taxon>Lactuca</taxon>
    </lineage>
</organism>
<sequence>MMGSTCPNVDIVMIHLNGVNLLVGLLWKKMNQIVKKADEDSQASKDSDDSEDNEDSEDSQDSDYIVDEDNLLNDPEVDMKKFHLNIDKEVEWVRSFPDDRDEAVEGDEELEVIDIEELVSASSSDEGEASEKWKKIRDLQRAHKNEAAAVKDPFYIHQTFSTAKEVKQKIYLHSIQSRRELDFVKNDKNRIIVVYKGIIPNLEILET</sequence>
<feature type="compositionally biased region" description="Basic and acidic residues" evidence="1">
    <location>
        <begin position="37"/>
        <end position="47"/>
    </location>
</feature>
<evidence type="ECO:0000256" key="1">
    <source>
        <dbReference type="SAM" id="MobiDB-lite"/>
    </source>
</evidence>
<feature type="region of interest" description="Disordered" evidence="1">
    <location>
        <begin position="37"/>
        <end position="67"/>
    </location>
</feature>
<dbReference type="Proteomes" id="UP001177003">
    <property type="component" value="Chromosome 0"/>
</dbReference>
<protein>
    <submittedName>
        <fullName evidence="2">Uncharacterized protein</fullName>
    </submittedName>
</protein>
<reference evidence="2" key="1">
    <citation type="submission" date="2023-04" db="EMBL/GenBank/DDBJ databases">
        <authorList>
            <person name="Vijverberg K."/>
            <person name="Xiong W."/>
            <person name="Schranz E."/>
        </authorList>
    </citation>
    <scope>NUCLEOTIDE SEQUENCE</scope>
</reference>
<proteinExistence type="predicted"/>
<gene>
    <name evidence="2" type="ORF">LSALG_LOCUS308</name>
</gene>